<reference evidence="11" key="2">
    <citation type="submission" date="2020-05" db="UniProtKB">
        <authorList>
            <consortium name="EnsemblMetazoa"/>
        </authorList>
    </citation>
    <scope>IDENTIFICATION</scope>
    <source>
        <strain evidence="11">Ngousso</strain>
    </source>
</reference>
<dbReference type="SUPFAM" id="SSF50494">
    <property type="entry name" value="Trypsin-like serine proteases"/>
    <property type="match status" value="1"/>
</dbReference>
<keyword evidence="6" id="KW-1015">Disulfide bond</keyword>
<evidence type="ECO:0000256" key="3">
    <source>
        <dbReference type="ARBA" id="ARBA00022588"/>
    </source>
</evidence>
<accession>A0A6E8W8I4</accession>
<dbReference type="EnsemblMetazoa" id="ACON028136-RA">
    <property type="protein sequence ID" value="ACON028136-PA"/>
    <property type="gene ID" value="ACON028136"/>
</dbReference>
<dbReference type="SMART" id="SM00020">
    <property type="entry name" value="Tryp_SPc"/>
    <property type="match status" value="1"/>
</dbReference>
<evidence type="ECO:0000259" key="10">
    <source>
        <dbReference type="PROSITE" id="PS50240"/>
    </source>
</evidence>
<proteinExistence type="inferred from homology"/>
<dbReference type="InterPro" id="IPR001254">
    <property type="entry name" value="Trypsin_dom"/>
</dbReference>
<evidence type="ECO:0000256" key="4">
    <source>
        <dbReference type="ARBA" id="ARBA00022729"/>
    </source>
</evidence>
<dbReference type="PROSITE" id="PS50240">
    <property type="entry name" value="TRYPSIN_DOM"/>
    <property type="match status" value="1"/>
</dbReference>
<keyword evidence="12" id="KW-1185">Reference proteome</keyword>
<dbReference type="VEuPathDB" id="VectorBase:ACMO_002897"/>
<reference key="1">
    <citation type="journal article" date="2019" name="Genes (Basel)">
        <title>A High-Quality De novo Genome Assembly from a Single Mosquito Using PacBio Sequencing.</title>
        <authorList>
            <person name="Kingan S.B."/>
            <person name="Heaton H."/>
            <person name="Cudini J."/>
            <person name="Lambert C.C."/>
            <person name="Baybayan P."/>
            <person name="Galvin B.D."/>
            <person name="Durbin R."/>
            <person name="Korlach J."/>
            <person name="Lawniczak M.K.N."/>
        </authorList>
    </citation>
    <scope>NUCLEOTIDE SEQUENCE [LARGE SCALE GENOMIC DNA]</scope>
    <source>
        <strain>Mali-NIH</strain>
    </source>
</reference>
<feature type="domain" description="Peptidase S1" evidence="10">
    <location>
        <begin position="30"/>
        <end position="274"/>
    </location>
</feature>
<protein>
    <submittedName>
        <fullName evidence="11">Peptidase S1 domain-containing protein</fullName>
    </submittedName>
</protein>
<feature type="chain" id="PRO_5026123455" evidence="9">
    <location>
        <begin position="19"/>
        <end position="319"/>
    </location>
</feature>
<evidence type="ECO:0000256" key="1">
    <source>
        <dbReference type="ARBA" id="ARBA00004613"/>
    </source>
</evidence>
<evidence type="ECO:0000256" key="5">
    <source>
        <dbReference type="ARBA" id="ARBA00022859"/>
    </source>
</evidence>
<dbReference type="GO" id="GO:0045087">
    <property type="term" value="P:innate immune response"/>
    <property type="evidence" value="ECO:0007669"/>
    <property type="project" value="UniProtKB-KW"/>
</dbReference>
<evidence type="ECO:0000313" key="12">
    <source>
        <dbReference type="Proteomes" id="UP001105220"/>
    </source>
</evidence>
<evidence type="ECO:0000313" key="11">
    <source>
        <dbReference type="EnsemblMetazoa" id="ACON028136-PA"/>
    </source>
</evidence>
<feature type="signal peptide" evidence="9">
    <location>
        <begin position="1"/>
        <end position="18"/>
    </location>
</feature>
<dbReference type="InterPro" id="IPR051487">
    <property type="entry name" value="Ser/Thr_Proteases_Immune/Dev"/>
</dbReference>
<evidence type="ECO:0000256" key="8">
    <source>
        <dbReference type="ARBA" id="ARBA00024195"/>
    </source>
</evidence>
<evidence type="ECO:0000256" key="7">
    <source>
        <dbReference type="ARBA" id="ARBA00023180"/>
    </source>
</evidence>
<dbReference type="Proteomes" id="UP001105220">
    <property type="component" value="Unplaced"/>
</dbReference>
<evidence type="ECO:0000256" key="2">
    <source>
        <dbReference type="ARBA" id="ARBA00022525"/>
    </source>
</evidence>
<keyword evidence="2" id="KW-0964">Secreted</keyword>
<organism evidence="11 12">
    <name type="scientific">Anopheles coluzzii</name>
    <name type="common">African malaria mosquito</name>
    <dbReference type="NCBI Taxonomy" id="1518534"/>
    <lineage>
        <taxon>Eukaryota</taxon>
        <taxon>Metazoa</taxon>
        <taxon>Ecdysozoa</taxon>
        <taxon>Arthropoda</taxon>
        <taxon>Hexapoda</taxon>
        <taxon>Insecta</taxon>
        <taxon>Pterygota</taxon>
        <taxon>Neoptera</taxon>
        <taxon>Endopterygota</taxon>
        <taxon>Diptera</taxon>
        <taxon>Nematocera</taxon>
        <taxon>Culicoidea</taxon>
        <taxon>Culicidae</taxon>
        <taxon>Anophelinae</taxon>
        <taxon>Anopheles</taxon>
    </lineage>
</organism>
<comment type="similarity">
    <text evidence="8">Belongs to the peptidase S1 family. CLIP subfamily.</text>
</comment>
<comment type="subcellular location">
    <subcellularLocation>
        <location evidence="1">Secreted</location>
    </subcellularLocation>
</comment>
<dbReference type="VEuPathDB" id="VectorBase:ACON2_041973"/>
<dbReference type="AlphaFoldDB" id="A0A6E8W8I4"/>
<dbReference type="VEuPathDB" id="VectorBase:ACON028136"/>
<dbReference type="Pfam" id="PF00089">
    <property type="entry name" value="Trypsin"/>
    <property type="match status" value="1"/>
</dbReference>
<dbReference type="GO" id="GO:0005576">
    <property type="term" value="C:extracellular region"/>
    <property type="evidence" value="ECO:0007669"/>
    <property type="project" value="UniProtKB-SubCell"/>
</dbReference>
<dbReference type="InterPro" id="IPR009003">
    <property type="entry name" value="Peptidase_S1_PA"/>
</dbReference>
<sequence>MGHWANVLLLAAILCSYAGSSLQASRDKRMAAGTDVAQSEVPYQASFRLIEQDRHLGSGAILNVRFIITQASFIWKLMRTYPGQPLSELARIRLGQVELKSKIDDRFYTIYSHTYHPEFDFEAARNDVALVRTREYIDFNRFVQPIELLSGPIPEGSLVSYTDWGAEKDTAAQDDYKEKLQKLDARAISNDQCKELLSPWDLQDLVYDTRVCVYTNGTGSICTGNVGGPLVMIADGRAQLVGVMSYVYRACNSLVPGGFERLWNHHEWIAEESSVNYSDTNFGEMCRVVRNVAAQILMQNKETVRRRRAIRAAKENSEA</sequence>
<dbReference type="GO" id="GO:0004252">
    <property type="term" value="F:serine-type endopeptidase activity"/>
    <property type="evidence" value="ECO:0007669"/>
    <property type="project" value="InterPro"/>
</dbReference>
<keyword evidence="5" id="KW-0391">Immunity</keyword>
<dbReference type="GO" id="GO:0006508">
    <property type="term" value="P:proteolysis"/>
    <property type="evidence" value="ECO:0007669"/>
    <property type="project" value="InterPro"/>
</dbReference>
<name>A0A6E8W8I4_ANOCL</name>
<dbReference type="Gene3D" id="2.40.10.10">
    <property type="entry name" value="Trypsin-like serine proteases"/>
    <property type="match status" value="1"/>
</dbReference>
<keyword evidence="7" id="KW-0325">Glycoprotein</keyword>
<keyword evidence="3" id="KW-0399">Innate immunity</keyword>
<dbReference type="PANTHER" id="PTHR24256">
    <property type="entry name" value="TRYPTASE-RELATED"/>
    <property type="match status" value="1"/>
</dbReference>
<evidence type="ECO:0000256" key="9">
    <source>
        <dbReference type="SAM" id="SignalP"/>
    </source>
</evidence>
<keyword evidence="4 9" id="KW-0732">Signal</keyword>
<evidence type="ECO:0000256" key="6">
    <source>
        <dbReference type="ARBA" id="ARBA00023157"/>
    </source>
</evidence>
<dbReference type="InterPro" id="IPR043504">
    <property type="entry name" value="Peptidase_S1_PA_chymotrypsin"/>
</dbReference>